<gene>
    <name evidence="1" type="ORF">Fot_37030</name>
</gene>
<name>A0ABD1SU40_9LAMI</name>
<proteinExistence type="predicted"/>
<keyword evidence="2" id="KW-1185">Reference proteome</keyword>
<dbReference type="Proteomes" id="UP001604277">
    <property type="component" value="Unassembled WGS sequence"/>
</dbReference>
<evidence type="ECO:0000313" key="2">
    <source>
        <dbReference type="Proteomes" id="UP001604277"/>
    </source>
</evidence>
<sequence>MEIELVVGGEDEEEIRTYLKERISMRSSRRHVLENIKIKDDKIEEEAGRVSICILTKNVLLLMWCRYDPMKIAVLTDRFSWDTNAASKQEDANKENNKWGKVSD</sequence>
<organism evidence="1 2">
    <name type="scientific">Forsythia ovata</name>
    <dbReference type="NCBI Taxonomy" id="205694"/>
    <lineage>
        <taxon>Eukaryota</taxon>
        <taxon>Viridiplantae</taxon>
        <taxon>Streptophyta</taxon>
        <taxon>Embryophyta</taxon>
        <taxon>Tracheophyta</taxon>
        <taxon>Spermatophyta</taxon>
        <taxon>Magnoliopsida</taxon>
        <taxon>eudicotyledons</taxon>
        <taxon>Gunneridae</taxon>
        <taxon>Pentapetalae</taxon>
        <taxon>asterids</taxon>
        <taxon>lamiids</taxon>
        <taxon>Lamiales</taxon>
        <taxon>Oleaceae</taxon>
        <taxon>Forsythieae</taxon>
        <taxon>Forsythia</taxon>
    </lineage>
</organism>
<dbReference type="EMBL" id="JBFOLJ010000010">
    <property type="protein sequence ID" value="KAL2503182.1"/>
    <property type="molecule type" value="Genomic_DNA"/>
</dbReference>
<reference evidence="2" key="1">
    <citation type="submission" date="2024-07" db="EMBL/GenBank/DDBJ databases">
        <title>Two chromosome-level genome assemblies of Korean endemic species Abeliophyllum distichum and Forsythia ovata (Oleaceae).</title>
        <authorList>
            <person name="Jang H."/>
        </authorList>
    </citation>
    <scope>NUCLEOTIDE SEQUENCE [LARGE SCALE GENOMIC DNA]</scope>
</reference>
<accession>A0ABD1SU40</accession>
<dbReference type="AlphaFoldDB" id="A0ABD1SU40"/>
<comment type="caution">
    <text evidence="1">The sequence shown here is derived from an EMBL/GenBank/DDBJ whole genome shotgun (WGS) entry which is preliminary data.</text>
</comment>
<protein>
    <submittedName>
        <fullName evidence="1">Uncharacterized protein</fullName>
    </submittedName>
</protein>
<evidence type="ECO:0000313" key="1">
    <source>
        <dbReference type="EMBL" id="KAL2503182.1"/>
    </source>
</evidence>